<evidence type="ECO:0000313" key="2">
    <source>
        <dbReference type="Proteomes" id="UP000308600"/>
    </source>
</evidence>
<sequence>MTSTPPKRAIDYSLYLVTGRDLLPSGKVYSQAILGGVTVVQVREKDADTGEFLTIARATKTICDKHNIPVIINDRVDIAIAIRADGVHLGQTDMSVEVAKKLLPPTTVIGVSVNNVNQAKKAVEDGVDYVGIGAVWDTKTKKLVQPVVGVRNVGELLDVFAVGECGIKTTNLLRTLHGSVSISGYGLDGVAVVSEIVASREPREVAKELKGIVMEFKSGLSMSNGLLFSTSYLGGPVTKENIVEGVVELMKRVRELNPLVHQITNNVVATQSANVTLAIGGSPIMATAPQEMEDLAKICNSFLVNIGTLTTTTQEAMMMIGQYANLQRKPVVLDPVGIGATQYRKNTVNELLDTWQATVIKGNAGEIAAIAGSSEVASKGVDSVGVGFKDPASAVQRLARREKSIVVMTGPVDYISDGITTISLHNGNELLGKITGSGCITGSCITTYCGVAASVPSSTGGDVPGRMVKGDMLLGAVAGILVLTIAAELAVERGNVRGPGTFLPSLIDELWTLDTEEVRKRAKVVLHST</sequence>
<accession>A0ACD3B801</accession>
<keyword evidence="2" id="KW-1185">Reference proteome</keyword>
<dbReference type="Proteomes" id="UP000308600">
    <property type="component" value="Unassembled WGS sequence"/>
</dbReference>
<name>A0ACD3B801_9AGAR</name>
<gene>
    <name evidence="1" type="ORF">BDN72DRAFT_760679</name>
</gene>
<protein>
    <submittedName>
        <fullName evidence="1">Thiamine biosynthetic bifunctional enzyme Thi4</fullName>
    </submittedName>
</protein>
<evidence type="ECO:0000313" key="1">
    <source>
        <dbReference type="EMBL" id="TFK74066.1"/>
    </source>
</evidence>
<organism evidence="1 2">
    <name type="scientific">Pluteus cervinus</name>
    <dbReference type="NCBI Taxonomy" id="181527"/>
    <lineage>
        <taxon>Eukaryota</taxon>
        <taxon>Fungi</taxon>
        <taxon>Dikarya</taxon>
        <taxon>Basidiomycota</taxon>
        <taxon>Agaricomycotina</taxon>
        <taxon>Agaricomycetes</taxon>
        <taxon>Agaricomycetidae</taxon>
        <taxon>Agaricales</taxon>
        <taxon>Pluteineae</taxon>
        <taxon>Pluteaceae</taxon>
        <taxon>Pluteus</taxon>
    </lineage>
</organism>
<proteinExistence type="predicted"/>
<dbReference type="EMBL" id="ML208271">
    <property type="protein sequence ID" value="TFK74066.1"/>
    <property type="molecule type" value="Genomic_DNA"/>
</dbReference>
<reference evidence="1 2" key="1">
    <citation type="journal article" date="2019" name="Nat. Ecol. Evol.">
        <title>Megaphylogeny resolves global patterns of mushroom evolution.</title>
        <authorList>
            <person name="Varga T."/>
            <person name="Krizsan K."/>
            <person name="Foldi C."/>
            <person name="Dima B."/>
            <person name="Sanchez-Garcia M."/>
            <person name="Sanchez-Ramirez S."/>
            <person name="Szollosi G.J."/>
            <person name="Szarkandi J.G."/>
            <person name="Papp V."/>
            <person name="Albert L."/>
            <person name="Andreopoulos W."/>
            <person name="Angelini C."/>
            <person name="Antonin V."/>
            <person name="Barry K.W."/>
            <person name="Bougher N.L."/>
            <person name="Buchanan P."/>
            <person name="Buyck B."/>
            <person name="Bense V."/>
            <person name="Catcheside P."/>
            <person name="Chovatia M."/>
            <person name="Cooper J."/>
            <person name="Damon W."/>
            <person name="Desjardin D."/>
            <person name="Finy P."/>
            <person name="Geml J."/>
            <person name="Haridas S."/>
            <person name="Hughes K."/>
            <person name="Justo A."/>
            <person name="Karasinski D."/>
            <person name="Kautmanova I."/>
            <person name="Kiss B."/>
            <person name="Kocsube S."/>
            <person name="Kotiranta H."/>
            <person name="LaButti K.M."/>
            <person name="Lechner B.E."/>
            <person name="Liimatainen K."/>
            <person name="Lipzen A."/>
            <person name="Lukacs Z."/>
            <person name="Mihaltcheva S."/>
            <person name="Morgado L.N."/>
            <person name="Niskanen T."/>
            <person name="Noordeloos M.E."/>
            <person name="Ohm R.A."/>
            <person name="Ortiz-Santana B."/>
            <person name="Ovrebo C."/>
            <person name="Racz N."/>
            <person name="Riley R."/>
            <person name="Savchenko A."/>
            <person name="Shiryaev A."/>
            <person name="Soop K."/>
            <person name="Spirin V."/>
            <person name="Szebenyi C."/>
            <person name="Tomsovsky M."/>
            <person name="Tulloss R.E."/>
            <person name="Uehling J."/>
            <person name="Grigoriev I.V."/>
            <person name="Vagvolgyi C."/>
            <person name="Papp T."/>
            <person name="Martin F.M."/>
            <person name="Miettinen O."/>
            <person name="Hibbett D.S."/>
            <person name="Nagy L.G."/>
        </authorList>
    </citation>
    <scope>NUCLEOTIDE SEQUENCE [LARGE SCALE GENOMIC DNA]</scope>
    <source>
        <strain evidence="1 2">NL-1719</strain>
    </source>
</reference>